<dbReference type="InterPro" id="IPR043136">
    <property type="entry name" value="B30.2/SPRY_sf"/>
</dbReference>
<keyword evidence="3" id="KW-1185">Reference proteome</keyword>
<dbReference type="Proteomes" id="UP001281761">
    <property type="component" value="Unassembled WGS sequence"/>
</dbReference>
<dbReference type="EMBL" id="JARBJD010000070">
    <property type="protein sequence ID" value="KAK2955131.1"/>
    <property type="molecule type" value="Genomic_DNA"/>
</dbReference>
<reference evidence="2 3" key="1">
    <citation type="journal article" date="2022" name="bioRxiv">
        <title>Genomics of Preaxostyla Flagellates Illuminates Evolutionary Transitions and the Path Towards Mitochondrial Loss.</title>
        <authorList>
            <person name="Novak L.V.F."/>
            <person name="Treitli S.C."/>
            <person name="Pyrih J."/>
            <person name="Halakuc P."/>
            <person name="Pipaliya S.V."/>
            <person name="Vacek V."/>
            <person name="Brzon O."/>
            <person name="Soukal P."/>
            <person name="Eme L."/>
            <person name="Dacks J.B."/>
            <person name="Karnkowska A."/>
            <person name="Elias M."/>
            <person name="Hampl V."/>
        </authorList>
    </citation>
    <scope>NUCLEOTIDE SEQUENCE [LARGE SCALE GENOMIC DNA]</scope>
    <source>
        <strain evidence="2">NAU3</strain>
        <tissue evidence="2">Gut</tissue>
    </source>
</reference>
<dbReference type="Gene3D" id="2.60.120.920">
    <property type="match status" value="1"/>
</dbReference>
<feature type="region of interest" description="Disordered" evidence="1">
    <location>
        <begin position="216"/>
        <end position="313"/>
    </location>
</feature>
<name>A0ABQ9XUH5_9EUKA</name>
<proteinExistence type="predicted"/>
<feature type="compositionally biased region" description="Basic and acidic residues" evidence="1">
    <location>
        <begin position="221"/>
        <end position="313"/>
    </location>
</feature>
<gene>
    <name evidence="2" type="ORF">BLNAU_9860</name>
</gene>
<organism evidence="2 3">
    <name type="scientific">Blattamonas nauphoetae</name>
    <dbReference type="NCBI Taxonomy" id="2049346"/>
    <lineage>
        <taxon>Eukaryota</taxon>
        <taxon>Metamonada</taxon>
        <taxon>Preaxostyla</taxon>
        <taxon>Oxymonadida</taxon>
        <taxon>Blattamonas</taxon>
    </lineage>
</organism>
<evidence type="ECO:0000256" key="1">
    <source>
        <dbReference type="SAM" id="MobiDB-lite"/>
    </source>
</evidence>
<accession>A0ABQ9XUH5</accession>
<sequence>MTLFLIFQKDFSIDTTIEDLEGGVSQPDAVVNSQIRLNIPILMRDSALLEERNLFKMERLINSILQILTVCLKNRISIINRLLLLSSLSTLAKSPTLPTTVRVCVDQCLVSLNSFEDGPFVLIETDEFQSMKEAAHQNSHTTSNQNDEIAQLNHTIATLQRQLKEHEEMLTREREEKKAAEEKAERAKEREQAAESAKRDAEIRIEQLLIEKQNLENSLNESKEREKKTEERETKVNEREMKANADRREAEQSRKKMEEEKKKAETERAKMEEEKRRAEEKTRNEEEAKRMAEERQKHAEEQKGQAQRDKEKLSDEVWRIRKDFREAREEKETSEREKKEMAETMKWMRMMIRTEWKGTESLLQFDRTAHKLTPTTLTQIIKLEGNTDWRTAYTGPIDEGDWELKIKAKENTFVNVMLGFLRHPLPDNALQKHSGSYYSGIGGDFVLWNGKMWKNGEFKPEGTNKKCERTGQTAAIRVNMWRREATLLVDEVEQPGIFTDIPTPLCLGITTCDQNQQIEVLWFKRLRS</sequence>
<feature type="region of interest" description="Disordered" evidence="1">
    <location>
        <begin position="169"/>
        <end position="199"/>
    </location>
</feature>
<protein>
    <submittedName>
        <fullName evidence="2">Uncharacterized protein</fullName>
    </submittedName>
</protein>
<evidence type="ECO:0000313" key="2">
    <source>
        <dbReference type="EMBL" id="KAK2955131.1"/>
    </source>
</evidence>
<comment type="caution">
    <text evidence="2">The sequence shown here is derived from an EMBL/GenBank/DDBJ whole genome shotgun (WGS) entry which is preliminary data.</text>
</comment>
<evidence type="ECO:0000313" key="3">
    <source>
        <dbReference type="Proteomes" id="UP001281761"/>
    </source>
</evidence>